<dbReference type="PANTHER" id="PTHR24321">
    <property type="entry name" value="DEHYDROGENASES, SHORT CHAIN"/>
    <property type="match status" value="1"/>
</dbReference>
<dbReference type="PANTHER" id="PTHR24321:SF14">
    <property type="entry name" value="SHORT-CHAIN TYPE DEHYDROGENASE_REDUCTASE BLR2146-RELATED"/>
    <property type="match status" value="1"/>
</dbReference>
<dbReference type="InterPro" id="IPR036291">
    <property type="entry name" value="NAD(P)-bd_dom_sf"/>
</dbReference>
<dbReference type="CDD" id="cd05233">
    <property type="entry name" value="SDR_c"/>
    <property type="match status" value="1"/>
</dbReference>
<organism evidence="3 4">
    <name type="scientific">Actinomadura parmotrematis</name>
    <dbReference type="NCBI Taxonomy" id="2864039"/>
    <lineage>
        <taxon>Bacteria</taxon>
        <taxon>Bacillati</taxon>
        <taxon>Actinomycetota</taxon>
        <taxon>Actinomycetes</taxon>
        <taxon>Streptosporangiales</taxon>
        <taxon>Thermomonosporaceae</taxon>
        <taxon>Actinomadura</taxon>
    </lineage>
</organism>
<dbReference type="InterPro" id="IPR002347">
    <property type="entry name" value="SDR_fam"/>
</dbReference>
<gene>
    <name evidence="3" type="ORF">K1Y72_10300</name>
</gene>
<evidence type="ECO:0000313" key="4">
    <source>
        <dbReference type="Proteomes" id="UP000774570"/>
    </source>
</evidence>
<dbReference type="Pfam" id="PF13561">
    <property type="entry name" value="adh_short_C2"/>
    <property type="match status" value="1"/>
</dbReference>
<dbReference type="SUPFAM" id="SSF51735">
    <property type="entry name" value="NAD(P)-binding Rossmann-fold domains"/>
    <property type="match status" value="1"/>
</dbReference>
<dbReference type="Proteomes" id="UP000774570">
    <property type="component" value="Unassembled WGS sequence"/>
</dbReference>
<evidence type="ECO:0000313" key="3">
    <source>
        <dbReference type="EMBL" id="MBW8482759.1"/>
    </source>
</evidence>
<comment type="similarity">
    <text evidence="1">Belongs to the short-chain dehydrogenases/reductases (SDR) family.</text>
</comment>
<comment type="caution">
    <text evidence="3">The sequence shown here is derived from an EMBL/GenBank/DDBJ whole genome shotgun (WGS) entry which is preliminary data.</text>
</comment>
<keyword evidence="4" id="KW-1185">Reference proteome</keyword>
<evidence type="ECO:0000256" key="1">
    <source>
        <dbReference type="ARBA" id="ARBA00006484"/>
    </source>
</evidence>
<reference evidence="3 4" key="1">
    <citation type="submission" date="2021-07" db="EMBL/GenBank/DDBJ databases">
        <title>Actinomadura sp. PM05-2 isolated from lichen.</title>
        <authorList>
            <person name="Somphong A."/>
            <person name="Phongsopitanun W."/>
            <person name="Tanasupawat S."/>
            <person name="Peongsungnone V."/>
        </authorList>
    </citation>
    <scope>NUCLEOTIDE SEQUENCE [LARGE SCALE GENOMIC DNA]</scope>
    <source>
        <strain evidence="3 4">PM05-2</strain>
    </source>
</reference>
<dbReference type="Gene3D" id="3.40.50.720">
    <property type="entry name" value="NAD(P)-binding Rossmann-like Domain"/>
    <property type="match status" value="1"/>
</dbReference>
<sequence>MPASAQPAPPLLAGRRLLVVGAGTRPSDDPDAPIGNGRAIAVAAARQGAEVACADLDTGAATATAGLVTGEGGTAHVLTADIADPDACAEMVAAAALTMGGLDAVAVNAGIGAGYGLAGTALTDWDHVLAVNLRAPFLIARAALPLLQPGAALVFTGSLAGTKPGSSSPSYDASKAGLTGLVRHIAAEAAPHGVRANVVAPGLIDTAMGRAASAGNTDRDRTARLIPLGRQGTAWEVADAALFLLSDRASYITGQVLHVDGGLSTLR</sequence>
<proteinExistence type="inferred from homology"/>
<accession>A0ABS7FQU0</accession>
<protein>
    <submittedName>
        <fullName evidence="3">SDR family oxidoreductase</fullName>
    </submittedName>
</protein>
<dbReference type="RefSeq" id="WP_220165511.1">
    <property type="nucleotide sequence ID" value="NZ_JAIBOA010000005.1"/>
</dbReference>
<evidence type="ECO:0000256" key="2">
    <source>
        <dbReference type="ARBA" id="ARBA00023002"/>
    </source>
</evidence>
<dbReference type="EMBL" id="JAIBOA010000005">
    <property type="protein sequence ID" value="MBW8482759.1"/>
    <property type="molecule type" value="Genomic_DNA"/>
</dbReference>
<name>A0ABS7FQU0_9ACTN</name>
<dbReference type="PRINTS" id="PR00081">
    <property type="entry name" value="GDHRDH"/>
</dbReference>
<keyword evidence="2" id="KW-0560">Oxidoreductase</keyword>